<sequence length="395" mass="44558">METMSKSLPDPLLLAFFTQAKTELQNCKVSGASRMAEIRAVLLANQSACLGTVLNQYNRQNGTSFTVDQIQAQLKSLRAETVSLQVKLKLDEMNETARLAFCRLVLYSESSQHQDRSLRDQMQLEASQPMQRDEIMEFSALCNTALRLPNVRLHLEKGKSLFDDGEFPPVPIDPPKRIELIQRMFFRALGYDPDHGMAEIERIFFSERSSEFGDDKELMAVFADMLSKTKVVVTNATLIATEAAFSDHDDGGCTRVVSVQYSEKVIDSLTGQYVDEAERIAPSSLAMEQQTESQQRQQLRVASQAAALQQELLGQLLSMPDEEREERMSLAKEASDEFTRKILAISPGPDRIVFLQSVDERTQKELAMLKLWENMLASNEGKPPTIRKELDTRAH</sequence>
<organism evidence="1">
    <name type="scientific">Phaeodactylum tricornutum</name>
    <name type="common">Diatom</name>
    <dbReference type="NCBI Taxonomy" id="2850"/>
    <lineage>
        <taxon>Eukaryota</taxon>
        <taxon>Sar</taxon>
        <taxon>Stramenopiles</taxon>
        <taxon>Ochrophyta</taxon>
        <taxon>Bacillariophyta</taxon>
        <taxon>Bacillariophyceae</taxon>
        <taxon>Bacillariophycidae</taxon>
        <taxon>Naviculales</taxon>
        <taxon>Phaeodactylaceae</taxon>
        <taxon>Phaeodactylum</taxon>
    </lineage>
</organism>
<name>A0A8J9SX83_PHATR</name>
<dbReference type="Proteomes" id="UP000836788">
    <property type="component" value="Chromosome 2"/>
</dbReference>
<accession>A0A8J9SX83</accession>
<reference evidence="1" key="1">
    <citation type="submission" date="2022-02" db="EMBL/GenBank/DDBJ databases">
        <authorList>
            <person name="Giguere J D."/>
        </authorList>
    </citation>
    <scope>NUCLEOTIDE SEQUENCE</scope>
    <source>
        <strain evidence="1">CCAP 1055/1</strain>
    </source>
</reference>
<gene>
    <name evidence="1" type="ORF">PTTT1_LOCUS25686</name>
</gene>
<dbReference type="EMBL" id="OU594943">
    <property type="protein sequence ID" value="CAG9284354.1"/>
    <property type="molecule type" value="Genomic_DNA"/>
</dbReference>
<evidence type="ECO:0000313" key="1">
    <source>
        <dbReference type="EMBL" id="CAG9284354.1"/>
    </source>
</evidence>
<protein>
    <submittedName>
        <fullName evidence="1">Uncharacterized protein</fullName>
    </submittedName>
</protein>
<proteinExistence type="predicted"/>
<dbReference type="AlphaFoldDB" id="A0A8J9SX83"/>